<dbReference type="EMBL" id="MOPA01000006">
    <property type="protein sequence ID" value="KAK1538502.1"/>
    <property type="molecule type" value="Genomic_DNA"/>
</dbReference>
<feature type="region of interest" description="Disordered" evidence="1">
    <location>
        <begin position="1"/>
        <end position="20"/>
    </location>
</feature>
<gene>
    <name evidence="2" type="ORF">CPAR01_08615</name>
</gene>
<dbReference type="GeneID" id="85376782"/>
<evidence type="ECO:0000313" key="2">
    <source>
        <dbReference type="EMBL" id="KAK1538502.1"/>
    </source>
</evidence>
<sequence length="116" mass="13136">EKVGGRGGISGQTRTRSRPWLCSMLEQANLARSWSRERDTERVRNPEQAQAENGKSRSQARTQPNFSSQKFRTRSCLRKEQWAASMPEACGLRRARLPLTTLPHPTLAILHPASRP</sequence>
<protein>
    <submittedName>
        <fullName evidence="2">Uncharacterized protein</fullName>
    </submittedName>
</protein>
<feature type="compositionally biased region" description="Basic and acidic residues" evidence="1">
    <location>
        <begin position="34"/>
        <end position="45"/>
    </location>
</feature>
<proteinExistence type="predicted"/>
<keyword evidence="3" id="KW-1185">Reference proteome</keyword>
<reference evidence="2 3" key="1">
    <citation type="submission" date="2016-10" db="EMBL/GenBank/DDBJ databases">
        <title>The genome sequence of Colletotrichum fioriniae PJ7.</title>
        <authorList>
            <person name="Baroncelli R."/>
        </authorList>
    </citation>
    <scope>NUCLEOTIDE SEQUENCE [LARGE SCALE GENOMIC DNA]</scope>
    <source>
        <strain evidence="2 3">IMI 384185</strain>
    </source>
</reference>
<feature type="region of interest" description="Disordered" evidence="1">
    <location>
        <begin position="33"/>
        <end position="72"/>
    </location>
</feature>
<comment type="caution">
    <text evidence="2">The sequence shown here is derived from an EMBL/GenBank/DDBJ whole genome shotgun (WGS) entry which is preliminary data.</text>
</comment>
<accession>A0ABQ9SKU9</accession>
<name>A0ABQ9SKU9_9PEZI</name>
<dbReference type="RefSeq" id="XP_060349253.1">
    <property type="nucleotide sequence ID" value="XM_060492883.1"/>
</dbReference>
<organism evidence="2 3">
    <name type="scientific">Colletotrichum paranaense</name>
    <dbReference type="NCBI Taxonomy" id="1914294"/>
    <lineage>
        <taxon>Eukaryota</taxon>
        <taxon>Fungi</taxon>
        <taxon>Dikarya</taxon>
        <taxon>Ascomycota</taxon>
        <taxon>Pezizomycotina</taxon>
        <taxon>Sordariomycetes</taxon>
        <taxon>Hypocreomycetidae</taxon>
        <taxon>Glomerellales</taxon>
        <taxon>Glomerellaceae</taxon>
        <taxon>Colletotrichum</taxon>
        <taxon>Colletotrichum acutatum species complex</taxon>
    </lineage>
</organism>
<evidence type="ECO:0000256" key="1">
    <source>
        <dbReference type="SAM" id="MobiDB-lite"/>
    </source>
</evidence>
<feature type="compositionally biased region" description="Polar residues" evidence="1">
    <location>
        <begin position="47"/>
        <end position="70"/>
    </location>
</feature>
<feature type="compositionally biased region" description="Gly residues" evidence="1">
    <location>
        <begin position="1"/>
        <end position="10"/>
    </location>
</feature>
<evidence type="ECO:0000313" key="3">
    <source>
        <dbReference type="Proteomes" id="UP001241169"/>
    </source>
</evidence>
<feature type="non-terminal residue" evidence="2">
    <location>
        <position position="1"/>
    </location>
</feature>
<dbReference type="Proteomes" id="UP001241169">
    <property type="component" value="Unassembled WGS sequence"/>
</dbReference>